<keyword evidence="3" id="KW-1185">Reference proteome</keyword>
<evidence type="ECO:0000256" key="1">
    <source>
        <dbReference type="SAM" id="MobiDB-lite"/>
    </source>
</evidence>
<reference evidence="2 3" key="1">
    <citation type="submission" date="2023-08" db="EMBL/GenBank/DDBJ databases">
        <title>Draft genome sequence of Algoriphagus confluentis.</title>
        <authorList>
            <person name="Takatani N."/>
            <person name="Hosokawa M."/>
            <person name="Sawabe T."/>
        </authorList>
    </citation>
    <scope>NUCLEOTIDE SEQUENCE [LARGE SCALE GENOMIC DNA]</scope>
    <source>
        <strain evidence="2 3">NBRC 111222</strain>
    </source>
</reference>
<dbReference type="EMBL" id="BTPD01000009">
    <property type="protein sequence ID" value="GMQ30437.1"/>
    <property type="molecule type" value="Genomic_DNA"/>
</dbReference>
<sequence length="34" mass="3693">MISGDQNSPDHVTSSGTGIDLQIRSKFGRKELMS</sequence>
<comment type="caution">
    <text evidence="2">The sequence shown here is derived from an EMBL/GenBank/DDBJ whole genome shotgun (WGS) entry which is preliminary data.</text>
</comment>
<evidence type="ECO:0000313" key="2">
    <source>
        <dbReference type="EMBL" id="GMQ30437.1"/>
    </source>
</evidence>
<protein>
    <submittedName>
        <fullName evidence="2">Uncharacterized protein</fullName>
    </submittedName>
</protein>
<gene>
    <name evidence="2" type="ORF">Aconfl_30800</name>
</gene>
<feature type="region of interest" description="Disordered" evidence="1">
    <location>
        <begin position="1"/>
        <end position="21"/>
    </location>
</feature>
<feature type="compositionally biased region" description="Polar residues" evidence="1">
    <location>
        <begin position="1"/>
        <end position="17"/>
    </location>
</feature>
<proteinExistence type="predicted"/>
<dbReference type="Proteomes" id="UP001338309">
    <property type="component" value="Unassembled WGS sequence"/>
</dbReference>
<accession>A0ABQ6PR91</accession>
<organism evidence="2 3">
    <name type="scientific">Algoriphagus confluentis</name>
    <dbReference type="NCBI Taxonomy" id="1697556"/>
    <lineage>
        <taxon>Bacteria</taxon>
        <taxon>Pseudomonadati</taxon>
        <taxon>Bacteroidota</taxon>
        <taxon>Cytophagia</taxon>
        <taxon>Cytophagales</taxon>
        <taxon>Cyclobacteriaceae</taxon>
        <taxon>Algoriphagus</taxon>
    </lineage>
</organism>
<evidence type="ECO:0000313" key="3">
    <source>
        <dbReference type="Proteomes" id="UP001338309"/>
    </source>
</evidence>
<name>A0ABQ6PR91_9BACT</name>